<dbReference type="GO" id="GO:0008237">
    <property type="term" value="F:metallopeptidase activity"/>
    <property type="evidence" value="ECO:0007669"/>
    <property type="project" value="UniProtKB-KW"/>
</dbReference>
<evidence type="ECO:0008006" key="11">
    <source>
        <dbReference type="Google" id="ProtNLM"/>
    </source>
</evidence>
<dbReference type="EMBL" id="CP016908">
    <property type="protein sequence ID" value="APS00061.1"/>
    <property type="molecule type" value="Genomic_DNA"/>
</dbReference>
<dbReference type="Pfam" id="PF05193">
    <property type="entry name" value="Peptidase_M16_C"/>
    <property type="match status" value="1"/>
</dbReference>
<dbReference type="GO" id="GO:0046872">
    <property type="term" value="F:metal ion binding"/>
    <property type="evidence" value="ECO:0007669"/>
    <property type="project" value="InterPro"/>
</dbReference>
<keyword evidence="10" id="KW-1185">Reference proteome</keyword>
<evidence type="ECO:0000259" key="7">
    <source>
        <dbReference type="Pfam" id="PF00675"/>
    </source>
</evidence>
<dbReference type="PANTHER" id="PTHR43690:SF35">
    <property type="entry name" value="NON-CATALYTIC MEMBER OF PEPTIDASE SUBFAMILY M16B-RELATED"/>
    <property type="match status" value="1"/>
</dbReference>
<protein>
    <recommendedName>
        <fullName evidence="11">Peptidase M16</fullName>
    </recommendedName>
</protein>
<evidence type="ECO:0000313" key="10">
    <source>
        <dbReference type="Proteomes" id="UP000185544"/>
    </source>
</evidence>
<evidence type="ECO:0000313" key="9">
    <source>
        <dbReference type="EMBL" id="APS00061.1"/>
    </source>
</evidence>
<name>A0A1L6MWX6_9BACT</name>
<evidence type="ECO:0000256" key="1">
    <source>
        <dbReference type="ARBA" id="ARBA00007261"/>
    </source>
</evidence>
<dbReference type="InterPro" id="IPR011765">
    <property type="entry name" value="Pept_M16_N"/>
</dbReference>
<dbReference type="SUPFAM" id="SSF63411">
    <property type="entry name" value="LuxS/MPP-like metallohydrolase"/>
    <property type="match status" value="2"/>
</dbReference>
<keyword evidence="4" id="KW-0862">Zinc</keyword>
<dbReference type="InterPro" id="IPR007863">
    <property type="entry name" value="Peptidase_M16_C"/>
</dbReference>
<organism evidence="9 10">
    <name type="scientific">Pajaroellobacter abortibovis</name>
    <dbReference type="NCBI Taxonomy" id="1882918"/>
    <lineage>
        <taxon>Bacteria</taxon>
        <taxon>Pseudomonadati</taxon>
        <taxon>Myxococcota</taxon>
        <taxon>Polyangia</taxon>
        <taxon>Polyangiales</taxon>
        <taxon>Polyangiaceae</taxon>
    </lineage>
</organism>
<dbReference type="KEGG" id="pabo:BCY86_04725"/>
<evidence type="ECO:0000256" key="3">
    <source>
        <dbReference type="ARBA" id="ARBA00022801"/>
    </source>
</evidence>
<dbReference type="Pfam" id="PF00675">
    <property type="entry name" value="Peptidase_M16"/>
    <property type="match status" value="1"/>
</dbReference>
<feature type="signal peptide" evidence="6">
    <location>
        <begin position="1"/>
        <end position="21"/>
    </location>
</feature>
<keyword evidence="3" id="KW-0378">Hydrolase</keyword>
<dbReference type="OrthoDB" id="9811314at2"/>
<evidence type="ECO:0000256" key="5">
    <source>
        <dbReference type="ARBA" id="ARBA00023049"/>
    </source>
</evidence>
<keyword evidence="5" id="KW-0482">Metalloprotease</keyword>
<dbReference type="Gene3D" id="3.30.830.10">
    <property type="entry name" value="Metalloenzyme, LuxS/M16 peptidase-like"/>
    <property type="match status" value="2"/>
</dbReference>
<feature type="domain" description="Peptidase M16 N-terminal" evidence="7">
    <location>
        <begin position="55"/>
        <end position="172"/>
    </location>
</feature>
<evidence type="ECO:0000259" key="8">
    <source>
        <dbReference type="Pfam" id="PF05193"/>
    </source>
</evidence>
<evidence type="ECO:0000256" key="6">
    <source>
        <dbReference type="SAM" id="SignalP"/>
    </source>
</evidence>
<accession>A0A1L6MWX6</accession>
<keyword evidence="2" id="KW-0645">Protease</keyword>
<feature type="chain" id="PRO_5012543894" description="Peptidase M16" evidence="6">
    <location>
        <begin position="22"/>
        <end position="468"/>
    </location>
</feature>
<sequence length="468" mass="52930">MRFSWLLSFLLFAVIISEALAESPSSSAISVSPVSSTPSFTFPIREETLRNGLRVVLLPDANSPTVGVAVTYDVGSRNERRGLSGFAHLFEHMMFQGSQHVPRGGHFQLITQRGGILNGTTNEERTNYFQVMPRDELPLMLWLEADRMRALNASLENFENQRAVVKEEYRMRVENSPYIKGIMRGIELAFGDCWPYAHPTIGSMQDLDNAPFEEVQKFHRTYYNPSHAVLSISGGFDEKDVLELIHRYFDPISAHPSPPESPSLPLLSQKEPRGEIIADLHATLPGIWWGWSIPTGRTPDYAALNMAARLLADGESSRLYRRLVREKGIAVEVDAWVEPHRGASLFALWSKISEKGTLEEVEEIFQEEMISLARFLPADVEMNKLRLRARSSILLPLQLDLKRAVRVGDLKTLWNDPNPMKELEQLEAVTPSDIQKAVVNYLTLRRRTRVEIQPGPKPSEDSESLQTI</sequence>
<dbReference type="PANTHER" id="PTHR43690">
    <property type="entry name" value="NARDILYSIN"/>
    <property type="match status" value="1"/>
</dbReference>
<proteinExistence type="inferred from homology"/>
<comment type="similarity">
    <text evidence="1">Belongs to the peptidase M16 family.</text>
</comment>
<dbReference type="RefSeq" id="WP_075276728.1">
    <property type="nucleotide sequence ID" value="NZ_CP016908.1"/>
</dbReference>
<dbReference type="Proteomes" id="UP000185544">
    <property type="component" value="Chromosome"/>
</dbReference>
<evidence type="ECO:0000256" key="4">
    <source>
        <dbReference type="ARBA" id="ARBA00022833"/>
    </source>
</evidence>
<dbReference type="GO" id="GO:0006508">
    <property type="term" value="P:proteolysis"/>
    <property type="evidence" value="ECO:0007669"/>
    <property type="project" value="UniProtKB-KW"/>
</dbReference>
<keyword evidence="6" id="KW-0732">Signal</keyword>
<dbReference type="STRING" id="1882918.BCY86_04725"/>
<evidence type="ECO:0000256" key="2">
    <source>
        <dbReference type="ARBA" id="ARBA00022670"/>
    </source>
</evidence>
<gene>
    <name evidence="9" type="ORF">BCY86_04725</name>
</gene>
<dbReference type="InterPro" id="IPR050626">
    <property type="entry name" value="Peptidase_M16"/>
</dbReference>
<dbReference type="AlphaFoldDB" id="A0A1L6MWX6"/>
<feature type="domain" description="Peptidase M16 C-terminal" evidence="8">
    <location>
        <begin position="213"/>
        <end position="381"/>
    </location>
</feature>
<dbReference type="InterPro" id="IPR011249">
    <property type="entry name" value="Metalloenz_LuxS/M16"/>
</dbReference>
<reference evidence="9 10" key="1">
    <citation type="submission" date="2016-08" db="EMBL/GenBank/DDBJ databases">
        <title>Identification and validation of antigenic proteins from Pajaroellobacter abortibovis using de-novo genome sequence assembly and reverse vaccinology.</title>
        <authorList>
            <person name="Welly B.T."/>
            <person name="Miller M.R."/>
            <person name="Stott J.L."/>
            <person name="Blanchard M.T."/>
            <person name="Islas-Trejo A.D."/>
            <person name="O'Rourke S.M."/>
            <person name="Young A.E."/>
            <person name="Medrano J.F."/>
            <person name="Van Eenennaam A.L."/>
        </authorList>
    </citation>
    <scope>NUCLEOTIDE SEQUENCE [LARGE SCALE GENOMIC DNA]</scope>
    <source>
        <strain evidence="9 10">BTF92-0548A/99-0131</strain>
    </source>
</reference>